<dbReference type="EMBL" id="AP025516">
    <property type="protein sequence ID" value="BDD88214.1"/>
    <property type="molecule type" value="Genomic_DNA"/>
</dbReference>
<keyword evidence="1" id="KW-0479">Metal-binding</keyword>
<evidence type="ECO:0000313" key="7">
    <source>
        <dbReference type="Proteomes" id="UP000830055"/>
    </source>
</evidence>
<reference evidence="6 7" key="1">
    <citation type="submission" date="2022-01" db="EMBL/GenBank/DDBJ databases">
        <title>Desulfofustis limnae sp. nov., a novel mesophilic sulfate-reducing bacterium isolated from marsh soil.</title>
        <authorList>
            <person name="Watanabe M."/>
            <person name="Takahashi A."/>
            <person name="Kojima H."/>
            <person name="Fukui M."/>
        </authorList>
    </citation>
    <scope>NUCLEOTIDE SEQUENCE [LARGE SCALE GENOMIC DNA]</scope>
    <source>
        <strain evidence="6 7">PPLL</strain>
    </source>
</reference>
<protein>
    <recommendedName>
        <fullName evidence="5">F420-non-reducing hydrogenase iron-sulfur subunit D domain-containing protein</fullName>
    </recommendedName>
</protein>
<keyword evidence="2" id="KW-0560">Oxidoreductase</keyword>
<sequence>MSVSIVMLPCTGRVEEALLLRAFENGADGVMVIGCLEGDCHFVNGNIRAKARVGRVAEILGRIGLGAERIRMYNLSAGEGATFARFAGEFVDQVQALGPSPINLVRGMQGRTITQEEAAT</sequence>
<evidence type="ECO:0000256" key="1">
    <source>
        <dbReference type="ARBA" id="ARBA00022723"/>
    </source>
</evidence>
<keyword evidence="4" id="KW-0411">Iron-sulfur</keyword>
<keyword evidence="3" id="KW-0408">Iron</keyword>
<keyword evidence="7" id="KW-1185">Reference proteome</keyword>
<evidence type="ECO:0000259" key="5">
    <source>
        <dbReference type="Pfam" id="PF02662"/>
    </source>
</evidence>
<feature type="domain" description="F420-non-reducing hydrogenase iron-sulfur subunit D" evidence="5">
    <location>
        <begin position="2"/>
        <end position="98"/>
    </location>
</feature>
<dbReference type="Pfam" id="PF02662">
    <property type="entry name" value="FlpD"/>
    <property type="match status" value="1"/>
</dbReference>
<evidence type="ECO:0000313" key="6">
    <source>
        <dbReference type="EMBL" id="BDD88214.1"/>
    </source>
</evidence>
<evidence type="ECO:0000256" key="3">
    <source>
        <dbReference type="ARBA" id="ARBA00023004"/>
    </source>
</evidence>
<evidence type="ECO:0000256" key="2">
    <source>
        <dbReference type="ARBA" id="ARBA00023002"/>
    </source>
</evidence>
<name>A0ABN6MA30_9BACT</name>
<dbReference type="InterPro" id="IPR003813">
    <property type="entry name" value="MvhD/FlpD"/>
</dbReference>
<dbReference type="Proteomes" id="UP000830055">
    <property type="component" value="Chromosome"/>
</dbReference>
<organism evidence="6 7">
    <name type="scientific">Desulfofustis limnaeus</name>
    <dbReference type="NCBI Taxonomy" id="2740163"/>
    <lineage>
        <taxon>Bacteria</taxon>
        <taxon>Pseudomonadati</taxon>
        <taxon>Thermodesulfobacteriota</taxon>
        <taxon>Desulfobulbia</taxon>
        <taxon>Desulfobulbales</taxon>
        <taxon>Desulfocapsaceae</taxon>
        <taxon>Desulfofustis</taxon>
    </lineage>
</organism>
<evidence type="ECO:0000256" key="4">
    <source>
        <dbReference type="ARBA" id="ARBA00023014"/>
    </source>
</evidence>
<gene>
    <name evidence="6" type="ORF">DPPLL_25790</name>
</gene>
<proteinExistence type="predicted"/>
<accession>A0ABN6MA30</accession>